<evidence type="ECO:0000256" key="1">
    <source>
        <dbReference type="SAM" id="Phobius"/>
    </source>
</evidence>
<keyword evidence="1" id="KW-1133">Transmembrane helix</keyword>
<proteinExistence type="predicted"/>
<keyword evidence="3" id="KW-1185">Reference proteome</keyword>
<accession>G7YTQ3</accession>
<keyword evidence="1" id="KW-0812">Transmembrane</keyword>
<dbReference type="AlphaFoldDB" id="G7YTQ3"/>
<organism evidence="2 3">
    <name type="scientific">Clonorchis sinensis</name>
    <name type="common">Chinese liver fluke</name>
    <dbReference type="NCBI Taxonomy" id="79923"/>
    <lineage>
        <taxon>Eukaryota</taxon>
        <taxon>Metazoa</taxon>
        <taxon>Spiralia</taxon>
        <taxon>Lophotrochozoa</taxon>
        <taxon>Platyhelminthes</taxon>
        <taxon>Trematoda</taxon>
        <taxon>Digenea</taxon>
        <taxon>Opisthorchiida</taxon>
        <taxon>Opisthorchiata</taxon>
        <taxon>Opisthorchiidae</taxon>
        <taxon>Clonorchis</taxon>
    </lineage>
</organism>
<feature type="non-terminal residue" evidence="2">
    <location>
        <position position="1"/>
    </location>
</feature>
<name>G7YTQ3_CLOSI</name>
<dbReference type="EMBL" id="DF144224">
    <property type="protein sequence ID" value="GAA56333.1"/>
    <property type="molecule type" value="Genomic_DNA"/>
</dbReference>
<sequence>SHPCATKKKHEDRNAILSKHKQEQSKRHGCIRTLNSVSKKLMNICEVQKLTAKNGNIPQRTADDNIVPKAAATDGVQSAILWLYGSSISVLTLMFLSLMVRMMIMLTGRHKRQFRRHFTNHTCRVQNSLGVDADMQWSLDWHLSLNDEQCAHISLEGDASNAFDAHSDYGPENFRCSTDDPARLARNYSHGIPDTLWDPGRTAFCIRQPICLLRTYEGRNPHYACATGCYEDGCGP</sequence>
<evidence type="ECO:0000313" key="3">
    <source>
        <dbReference type="Proteomes" id="UP000008909"/>
    </source>
</evidence>
<evidence type="ECO:0000313" key="2">
    <source>
        <dbReference type="EMBL" id="GAA56333.1"/>
    </source>
</evidence>
<feature type="transmembrane region" description="Helical" evidence="1">
    <location>
        <begin position="81"/>
        <end position="106"/>
    </location>
</feature>
<reference evidence="2" key="1">
    <citation type="journal article" date="2011" name="Genome Biol.">
        <title>The draft genome of the carcinogenic human liver fluke Clonorchis sinensis.</title>
        <authorList>
            <person name="Wang X."/>
            <person name="Chen W."/>
            <person name="Huang Y."/>
            <person name="Sun J."/>
            <person name="Men J."/>
            <person name="Liu H."/>
            <person name="Luo F."/>
            <person name="Guo L."/>
            <person name="Lv X."/>
            <person name="Deng C."/>
            <person name="Zhou C."/>
            <person name="Fan Y."/>
            <person name="Li X."/>
            <person name="Huang L."/>
            <person name="Hu Y."/>
            <person name="Liang C."/>
            <person name="Hu X."/>
            <person name="Xu J."/>
            <person name="Yu X."/>
        </authorList>
    </citation>
    <scope>NUCLEOTIDE SEQUENCE [LARGE SCALE GENOMIC DNA]</scope>
    <source>
        <strain evidence="2">Henan</strain>
    </source>
</reference>
<keyword evidence="1" id="KW-0472">Membrane</keyword>
<gene>
    <name evidence="2" type="ORF">CLF_110628</name>
</gene>
<protein>
    <submittedName>
        <fullName evidence="2">Uncharacterized protein</fullName>
    </submittedName>
</protein>
<reference key="2">
    <citation type="submission" date="2011-10" db="EMBL/GenBank/DDBJ databases">
        <title>The genome and transcriptome sequence of Clonorchis sinensis provide insights into the carcinogenic liver fluke.</title>
        <authorList>
            <person name="Wang X."/>
            <person name="Huang Y."/>
            <person name="Chen W."/>
            <person name="Liu H."/>
            <person name="Guo L."/>
            <person name="Chen Y."/>
            <person name="Luo F."/>
            <person name="Zhou W."/>
            <person name="Sun J."/>
            <person name="Mao Q."/>
            <person name="Liang P."/>
            <person name="Zhou C."/>
            <person name="Tian Y."/>
            <person name="Men J."/>
            <person name="Lv X."/>
            <person name="Huang L."/>
            <person name="Zhou J."/>
            <person name="Hu Y."/>
            <person name="Li R."/>
            <person name="Zhang F."/>
            <person name="Lei H."/>
            <person name="Li X."/>
            <person name="Hu X."/>
            <person name="Liang C."/>
            <person name="Xu J."/>
            <person name="Wu Z."/>
            <person name="Yu X."/>
        </authorList>
    </citation>
    <scope>NUCLEOTIDE SEQUENCE</scope>
    <source>
        <strain>Henan</strain>
    </source>
</reference>
<dbReference type="Proteomes" id="UP000008909">
    <property type="component" value="Unassembled WGS sequence"/>
</dbReference>